<keyword evidence="4" id="KW-1185">Reference proteome</keyword>
<feature type="compositionally biased region" description="Polar residues" evidence="1">
    <location>
        <begin position="196"/>
        <end position="208"/>
    </location>
</feature>
<dbReference type="AlphaFoldDB" id="A0A9Q1QA39"/>
<feature type="domain" description="Aminotransferase-like plant mobile" evidence="2">
    <location>
        <begin position="7"/>
        <end position="128"/>
    </location>
</feature>
<dbReference type="EMBL" id="JAKOGI010000512">
    <property type="protein sequence ID" value="KAJ8433891.1"/>
    <property type="molecule type" value="Genomic_DNA"/>
</dbReference>
<name>A0A9Q1QA39_9CARY</name>
<organism evidence="3 4">
    <name type="scientific">Carnegiea gigantea</name>
    <dbReference type="NCBI Taxonomy" id="171969"/>
    <lineage>
        <taxon>Eukaryota</taxon>
        <taxon>Viridiplantae</taxon>
        <taxon>Streptophyta</taxon>
        <taxon>Embryophyta</taxon>
        <taxon>Tracheophyta</taxon>
        <taxon>Spermatophyta</taxon>
        <taxon>Magnoliopsida</taxon>
        <taxon>eudicotyledons</taxon>
        <taxon>Gunneridae</taxon>
        <taxon>Pentapetalae</taxon>
        <taxon>Caryophyllales</taxon>
        <taxon>Cactineae</taxon>
        <taxon>Cactaceae</taxon>
        <taxon>Cactoideae</taxon>
        <taxon>Echinocereeae</taxon>
        <taxon>Carnegiea</taxon>
    </lineage>
</organism>
<reference evidence="3" key="1">
    <citation type="submission" date="2022-04" db="EMBL/GenBank/DDBJ databases">
        <title>Carnegiea gigantea Genome sequencing and assembly v2.</title>
        <authorList>
            <person name="Copetti D."/>
            <person name="Sanderson M.J."/>
            <person name="Burquez A."/>
            <person name="Wojciechowski M.F."/>
        </authorList>
    </citation>
    <scope>NUCLEOTIDE SEQUENCE</scope>
    <source>
        <strain evidence="3">SGP5-SGP5p</strain>
        <tissue evidence="3">Aerial part</tissue>
    </source>
</reference>
<proteinExistence type="predicted"/>
<dbReference type="PANTHER" id="PTHR46033:SF80">
    <property type="entry name" value="PROTEIN MAIN-LIKE 2-LIKE"/>
    <property type="match status" value="1"/>
</dbReference>
<accession>A0A9Q1QA39</accession>
<comment type="caution">
    <text evidence="3">The sequence shown here is derived from an EMBL/GenBank/DDBJ whole genome shotgun (WGS) entry which is preliminary data.</text>
</comment>
<dbReference type="Pfam" id="PF10536">
    <property type="entry name" value="PMD"/>
    <property type="match status" value="1"/>
</dbReference>
<dbReference type="GO" id="GO:0010073">
    <property type="term" value="P:meristem maintenance"/>
    <property type="evidence" value="ECO:0007669"/>
    <property type="project" value="InterPro"/>
</dbReference>
<dbReference type="Proteomes" id="UP001153076">
    <property type="component" value="Unassembled WGS sequence"/>
</dbReference>
<evidence type="ECO:0000313" key="4">
    <source>
        <dbReference type="Proteomes" id="UP001153076"/>
    </source>
</evidence>
<feature type="region of interest" description="Disordered" evidence="1">
    <location>
        <begin position="186"/>
        <end position="232"/>
    </location>
</feature>
<protein>
    <recommendedName>
        <fullName evidence="2">Aminotransferase-like plant mobile domain-containing protein</fullName>
    </recommendedName>
</protein>
<dbReference type="PANTHER" id="PTHR46033">
    <property type="entry name" value="PROTEIN MAIN-LIKE 2"/>
    <property type="match status" value="1"/>
</dbReference>
<dbReference type="OrthoDB" id="1572276at2759"/>
<evidence type="ECO:0000259" key="2">
    <source>
        <dbReference type="Pfam" id="PF10536"/>
    </source>
</evidence>
<evidence type="ECO:0000313" key="3">
    <source>
        <dbReference type="EMBL" id="KAJ8433891.1"/>
    </source>
</evidence>
<dbReference type="InterPro" id="IPR019557">
    <property type="entry name" value="AminoTfrase-like_pln_mobile"/>
</dbReference>
<gene>
    <name evidence="3" type="ORF">Cgig2_004613</name>
</gene>
<evidence type="ECO:0000256" key="1">
    <source>
        <dbReference type="SAM" id="MobiDB-lite"/>
    </source>
</evidence>
<sequence>MLEIESAGDSFVWRPYALPLENWEFPRFYNDDERWVCMNSEVDDELLSFARCLKACELLGLECLEQYLPHRVGMQFGMDQDIPGSLPKSRGNSDPAWISYMPLDGWKLYLPSRAINGEVTIKYYNWWNVAFFDHGDPKTMRFSHDLDGNLEGEDEKAPPCSKEMEKSCIVGLELTGVERDIGKGKHTALEEDQQEIQESGSNIFIGSNENKHFESETDNNSTDQSLHAGDEVGEAPVNDLVVIDDDNDDKNNDSTSQFLAYVSGIEEVCIDKTICS</sequence>
<dbReference type="InterPro" id="IPR044824">
    <property type="entry name" value="MAIN-like"/>
</dbReference>